<comment type="caution">
    <text evidence="4">The sequence shown here is derived from an EMBL/GenBank/DDBJ whole genome shotgun (WGS) entry which is preliminary data.</text>
</comment>
<dbReference type="EC" id="2.8.2.-" evidence="1"/>
<keyword evidence="2" id="KW-0472">Membrane</keyword>
<proteinExistence type="inferred from homology"/>
<dbReference type="GO" id="GO:0050659">
    <property type="term" value="F:N-acetylgalactosamine 4-sulfate 6-O-sulfotransferase activity"/>
    <property type="evidence" value="ECO:0007669"/>
    <property type="project" value="TreeGrafter"/>
</dbReference>
<keyword evidence="2" id="KW-1133">Transmembrane helix</keyword>
<sequence>MPLSDCKYGSNTPTDHSHSLHSLPMAENYGKRPIRTFFDFRHTNLPENMDIKWAPLLSLTNLRGFSKVKVVSFLLGLTLTFLIVASYILTWDKKGVLFTPSPYQLRPVVIQISTAASDVSSEKSLIDMKLLVKIIGSKLQYTPRKVPDKKDIIATDSHLFTAIPRQFLPGIKSPCWYEEFSSKLGTDMYKRNLFTLRSKTFKTVCDHLRTDFHHNLLHRNGKLFRLRCLPYFYIIGQPKCGTTDLFHRLLLHPEVKFNTMKEPHWWTRKRFGYIRFKDGFQESFPAEDYLDLFDLAAHNIQEGISGNSSGDHSALQFITGEASASTMWDNQAWSYLPGDREEKEPLFLTQDFIHTVQPSAKIIIMLRDPVERLYSDYLYFKMANKSAEDFHQKVTESIQLFQSCLLERSLRSCVYNTNLSNAMPVRLNLGMYIVFLLDWLTVFHREQIIVLRLEDYAANLKGTIKKVFDFLTVGPLSEQVEAALTKRPMSNTRRAADRNLGPMLPATRNLLREFHQPFNHKLATVMENKGFFWSNS</sequence>
<evidence type="ECO:0000259" key="3">
    <source>
        <dbReference type="Pfam" id="PF00685"/>
    </source>
</evidence>
<dbReference type="EMBL" id="CAWUFR010000012">
    <property type="protein sequence ID" value="CAK6953090.1"/>
    <property type="molecule type" value="Genomic_DNA"/>
</dbReference>
<dbReference type="Gene3D" id="3.40.50.300">
    <property type="entry name" value="P-loop containing nucleotide triphosphate hydrolases"/>
    <property type="match status" value="1"/>
</dbReference>
<dbReference type="PANTHER" id="PTHR15723">
    <property type="entry name" value="CARBOHYDRATE SULFOTRANSFERASE 15"/>
    <property type="match status" value="1"/>
</dbReference>
<keyword evidence="5" id="KW-1185">Reference proteome</keyword>
<dbReference type="InterPro" id="IPR052654">
    <property type="entry name" value="CS_Sulfotransferase"/>
</dbReference>
<evidence type="ECO:0000256" key="1">
    <source>
        <dbReference type="RuleBase" id="RU361155"/>
    </source>
</evidence>
<evidence type="ECO:0000313" key="4">
    <source>
        <dbReference type="EMBL" id="CAK6953090.1"/>
    </source>
</evidence>
<dbReference type="InterPro" id="IPR000863">
    <property type="entry name" value="Sulfotransferase_dom"/>
</dbReference>
<dbReference type="Pfam" id="PF00685">
    <property type="entry name" value="Sulfotransfer_1"/>
    <property type="match status" value="1"/>
</dbReference>
<evidence type="ECO:0000313" key="5">
    <source>
        <dbReference type="Proteomes" id="UP001314229"/>
    </source>
</evidence>
<reference evidence="4 5" key="1">
    <citation type="submission" date="2024-01" db="EMBL/GenBank/DDBJ databases">
        <authorList>
            <person name="Alioto T."/>
            <person name="Alioto T."/>
            <person name="Gomez Garrido J."/>
        </authorList>
    </citation>
    <scope>NUCLEOTIDE SEQUENCE [LARGE SCALE GENOMIC DNA]</scope>
</reference>
<organism evidence="4 5">
    <name type="scientific">Scomber scombrus</name>
    <name type="common">Atlantic mackerel</name>
    <name type="synonym">Scomber vernalis</name>
    <dbReference type="NCBI Taxonomy" id="13677"/>
    <lineage>
        <taxon>Eukaryota</taxon>
        <taxon>Metazoa</taxon>
        <taxon>Chordata</taxon>
        <taxon>Craniata</taxon>
        <taxon>Vertebrata</taxon>
        <taxon>Euteleostomi</taxon>
        <taxon>Actinopterygii</taxon>
        <taxon>Neopterygii</taxon>
        <taxon>Teleostei</taxon>
        <taxon>Neoteleostei</taxon>
        <taxon>Acanthomorphata</taxon>
        <taxon>Pelagiaria</taxon>
        <taxon>Scombriformes</taxon>
        <taxon>Scombridae</taxon>
        <taxon>Scomber</taxon>
    </lineage>
</organism>
<dbReference type="Proteomes" id="UP001314229">
    <property type="component" value="Unassembled WGS sequence"/>
</dbReference>
<dbReference type="AlphaFoldDB" id="A0AAV1N1V8"/>
<keyword evidence="1" id="KW-0808">Transferase</keyword>
<accession>A0AAV1N1V8</accession>
<protein>
    <recommendedName>
        <fullName evidence="1">Sulfotransferase</fullName>
        <ecNumber evidence="1">2.8.2.-</ecNumber>
    </recommendedName>
</protein>
<gene>
    <name evidence="4" type="ORF">FSCOSCO3_A002038</name>
</gene>
<feature type="transmembrane region" description="Helical" evidence="2">
    <location>
        <begin position="70"/>
        <end position="91"/>
    </location>
</feature>
<comment type="similarity">
    <text evidence="1">Belongs to the sulfotransferase 1 family.</text>
</comment>
<dbReference type="PANTHER" id="PTHR15723:SF0">
    <property type="entry name" value="CARBOHYDRATE SULFOTRANSFERASE 15"/>
    <property type="match status" value="1"/>
</dbReference>
<dbReference type="SUPFAM" id="SSF52540">
    <property type="entry name" value="P-loop containing nucleoside triphosphate hydrolases"/>
    <property type="match status" value="1"/>
</dbReference>
<feature type="domain" description="Sulfotransferase" evidence="3">
    <location>
        <begin position="233"/>
        <end position="495"/>
    </location>
</feature>
<dbReference type="GO" id="GO:0019319">
    <property type="term" value="P:hexose biosynthetic process"/>
    <property type="evidence" value="ECO:0007669"/>
    <property type="project" value="TreeGrafter"/>
</dbReference>
<evidence type="ECO:0000256" key="2">
    <source>
        <dbReference type="SAM" id="Phobius"/>
    </source>
</evidence>
<keyword evidence="2" id="KW-0812">Transmembrane</keyword>
<name>A0AAV1N1V8_SCOSC</name>
<dbReference type="InterPro" id="IPR027417">
    <property type="entry name" value="P-loop_NTPase"/>
</dbReference>